<dbReference type="Pfam" id="PF08615">
    <property type="entry name" value="RNase_H2_suC"/>
    <property type="match status" value="1"/>
</dbReference>
<dbReference type="Gene3D" id="2.40.128.680">
    <property type="match status" value="1"/>
</dbReference>
<organism evidence="1 2">
    <name type="scientific">Saponaria officinalis</name>
    <name type="common">Common soapwort</name>
    <name type="synonym">Lychnis saponaria</name>
    <dbReference type="NCBI Taxonomy" id="3572"/>
    <lineage>
        <taxon>Eukaryota</taxon>
        <taxon>Viridiplantae</taxon>
        <taxon>Streptophyta</taxon>
        <taxon>Embryophyta</taxon>
        <taxon>Tracheophyta</taxon>
        <taxon>Spermatophyta</taxon>
        <taxon>Magnoliopsida</taxon>
        <taxon>eudicotyledons</taxon>
        <taxon>Gunneridae</taxon>
        <taxon>Pentapetalae</taxon>
        <taxon>Caryophyllales</taxon>
        <taxon>Caryophyllaceae</taxon>
        <taxon>Caryophylleae</taxon>
        <taxon>Saponaria</taxon>
    </lineage>
</organism>
<dbReference type="CDD" id="cd09271">
    <property type="entry name" value="RNase_H2-C"/>
    <property type="match status" value="1"/>
</dbReference>
<dbReference type="GO" id="GO:0032299">
    <property type="term" value="C:ribonuclease H2 complex"/>
    <property type="evidence" value="ECO:0007669"/>
    <property type="project" value="InterPro"/>
</dbReference>
<dbReference type="PANTHER" id="PTHR47204">
    <property type="entry name" value="OS02G0168900 PROTEIN"/>
    <property type="match status" value="1"/>
</dbReference>
<name>A0AAW1GVJ7_SAPOF</name>
<protein>
    <submittedName>
        <fullName evidence="1">Uncharacterized protein</fullName>
    </submittedName>
</protein>
<dbReference type="GO" id="GO:0006401">
    <property type="term" value="P:RNA catabolic process"/>
    <property type="evidence" value="ECO:0007669"/>
    <property type="project" value="InterPro"/>
</dbReference>
<accession>A0AAW1GVJ7</accession>
<comment type="caution">
    <text evidence="1">The sequence shown here is derived from an EMBL/GenBank/DDBJ whole genome shotgun (WGS) entry which is preliminary data.</text>
</comment>
<dbReference type="InterPro" id="IPR013924">
    <property type="entry name" value="RNase_H2_suC"/>
</dbReference>
<gene>
    <name evidence="1" type="ORF">RND81_13G010600</name>
</gene>
<dbReference type="EMBL" id="JBDFQZ010000013">
    <property type="protein sequence ID" value="KAK9667777.1"/>
    <property type="molecule type" value="Genomic_DNA"/>
</dbReference>
<evidence type="ECO:0000313" key="1">
    <source>
        <dbReference type="EMBL" id="KAK9667777.1"/>
    </source>
</evidence>
<dbReference type="AlphaFoldDB" id="A0AAW1GVJ7"/>
<keyword evidence="2" id="KW-1185">Reference proteome</keyword>
<proteinExistence type="predicted"/>
<dbReference type="Proteomes" id="UP001443914">
    <property type="component" value="Unassembled WGS sequence"/>
</dbReference>
<reference evidence="1" key="1">
    <citation type="submission" date="2024-03" db="EMBL/GenBank/DDBJ databases">
        <title>WGS assembly of Saponaria officinalis var. Norfolk2.</title>
        <authorList>
            <person name="Jenkins J."/>
            <person name="Shu S."/>
            <person name="Grimwood J."/>
            <person name="Barry K."/>
            <person name="Goodstein D."/>
            <person name="Schmutz J."/>
            <person name="Leebens-Mack J."/>
            <person name="Osbourn A."/>
        </authorList>
    </citation>
    <scope>NUCLEOTIDE SEQUENCE [LARGE SCALE GENOMIC DNA]</scope>
    <source>
        <strain evidence="1">JIC</strain>
    </source>
</reference>
<sequence>MAKNGEKVDEIVGSTGRINLTNLNKEDLSNQVHHLPCCVKFTGPTHVSHYFKPKYSGIEVDGLQVEEAFFRGRNLQGVSVPLPQGYSGFILENKNSSKDNAKKSAGKCNATKISDVGENSWETLAKCHNMTFWNHDSPPSQDDASLRLFHLFAVAKALHEPLSTEDLNSATVAKIQNS</sequence>
<dbReference type="PANTHER" id="PTHR47204:SF1">
    <property type="entry name" value="RIBONUCLEASE H2 SUBUNIT C"/>
    <property type="match status" value="1"/>
</dbReference>
<evidence type="ECO:0000313" key="2">
    <source>
        <dbReference type="Proteomes" id="UP001443914"/>
    </source>
</evidence>